<accession>A0AA37XFC0</accession>
<proteinExistence type="predicted"/>
<feature type="region of interest" description="Disordered" evidence="1">
    <location>
        <begin position="113"/>
        <end position="141"/>
    </location>
</feature>
<keyword evidence="2" id="KW-0812">Transmembrane</keyword>
<comment type="caution">
    <text evidence="3">The sequence shown here is derived from an EMBL/GenBank/DDBJ whole genome shotgun (WGS) entry which is preliminary data.</text>
</comment>
<evidence type="ECO:0000256" key="2">
    <source>
        <dbReference type="SAM" id="Phobius"/>
    </source>
</evidence>
<reference evidence="3" key="1">
    <citation type="journal article" date="2014" name="Int. J. Syst. Evol. Microbiol.">
        <title>Complete genome sequence of Corynebacterium casei LMG S-19264T (=DSM 44701T), isolated from a smear-ripened cheese.</title>
        <authorList>
            <consortium name="US DOE Joint Genome Institute (JGI-PGF)"/>
            <person name="Walter F."/>
            <person name="Albersmeier A."/>
            <person name="Kalinowski J."/>
            <person name="Ruckert C."/>
        </authorList>
    </citation>
    <scope>NUCLEOTIDE SEQUENCE</scope>
    <source>
        <strain evidence="3">NBRC 112290</strain>
    </source>
</reference>
<dbReference type="Proteomes" id="UP001157161">
    <property type="component" value="Unassembled WGS sequence"/>
</dbReference>
<protein>
    <submittedName>
        <fullName evidence="3">Uncharacterized protein</fullName>
    </submittedName>
</protein>
<name>A0AA37XFC0_9MICO</name>
<evidence type="ECO:0000256" key="1">
    <source>
        <dbReference type="SAM" id="MobiDB-lite"/>
    </source>
</evidence>
<keyword evidence="4" id="KW-1185">Reference proteome</keyword>
<dbReference type="AlphaFoldDB" id="A0AA37XFC0"/>
<sequence>MCRRGPRAAASAPADVLDGEVAVPTALEERLRALCEAAPTEGPGRDDGVDGGRRVDVVTRTGSGRGGARRSPVRVLAVAAVSVLGVGVAASGSLLVLGSVRTTSPSALAALAQTDPTSTRTPVGVTGPDASPRAGGGASAVVGGTSSTAHVWPAGWTSPEALPGDGRVVAAHDLEGGGVRVDLVVDGEDVTVVEARGGLRLSDVTVERSRSVGDLDAHLVEGWWAAQVGRDVVVVHAASDAVALEVLEEFDQRGSAGVMASLSRGWQVIAGG</sequence>
<gene>
    <name evidence="3" type="ORF">GCM10025875_21400</name>
</gene>
<evidence type="ECO:0000313" key="4">
    <source>
        <dbReference type="Proteomes" id="UP001157161"/>
    </source>
</evidence>
<keyword evidence="2" id="KW-1133">Transmembrane helix</keyword>
<feature type="transmembrane region" description="Helical" evidence="2">
    <location>
        <begin position="75"/>
        <end position="97"/>
    </location>
</feature>
<organism evidence="3 4">
    <name type="scientific">Litorihabitans aurantiacus</name>
    <dbReference type="NCBI Taxonomy" id="1930061"/>
    <lineage>
        <taxon>Bacteria</taxon>
        <taxon>Bacillati</taxon>
        <taxon>Actinomycetota</taxon>
        <taxon>Actinomycetes</taxon>
        <taxon>Micrococcales</taxon>
        <taxon>Beutenbergiaceae</taxon>
        <taxon>Litorihabitans</taxon>
    </lineage>
</organism>
<dbReference type="EMBL" id="BSUM01000001">
    <property type="protein sequence ID" value="GMA32148.1"/>
    <property type="molecule type" value="Genomic_DNA"/>
</dbReference>
<reference evidence="3" key="2">
    <citation type="submission" date="2023-02" db="EMBL/GenBank/DDBJ databases">
        <authorList>
            <person name="Sun Q."/>
            <person name="Mori K."/>
        </authorList>
    </citation>
    <scope>NUCLEOTIDE SEQUENCE</scope>
    <source>
        <strain evidence="3">NBRC 112290</strain>
    </source>
</reference>
<keyword evidence="2" id="KW-0472">Membrane</keyword>
<evidence type="ECO:0000313" key="3">
    <source>
        <dbReference type="EMBL" id="GMA32148.1"/>
    </source>
</evidence>